<accession>A0A178N1V5</accession>
<dbReference type="EMBL" id="LWQU01000011">
    <property type="protein sequence ID" value="OAN67005.1"/>
    <property type="molecule type" value="Genomic_DNA"/>
</dbReference>
<comment type="caution">
    <text evidence="2">The sequence shown here is derived from an EMBL/GenBank/DDBJ whole genome shotgun (WGS) entry which is preliminary data.</text>
</comment>
<dbReference type="AlphaFoldDB" id="A0A178N1V5"/>
<keyword evidence="1" id="KW-1133">Transmembrane helix</keyword>
<reference evidence="2 3" key="1">
    <citation type="submission" date="2016-04" db="EMBL/GenBank/DDBJ databases">
        <title>Draft genome sequence of freshwater magnetotactic bacteria Magnetospirillum marisnigri SP-1 and Magnetospirillum moscoviense BB-1.</title>
        <authorList>
            <person name="Koziaeva V."/>
            <person name="Dziuba M.V."/>
            <person name="Ivanov T.M."/>
            <person name="Kuznetsov B."/>
            <person name="Grouzdev D.S."/>
        </authorList>
    </citation>
    <scope>NUCLEOTIDE SEQUENCE [LARGE SCALE GENOMIC DNA]</scope>
    <source>
        <strain evidence="2 3">BB-1</strain>
    </source>
</reference>
<keyword evidence="1" id="KW-0472">Membrane</keyword>
<evidence type="ECO:0000256" key="1">
    <source>
        <dbReference type="SAM" id="Phobius"/>
    </source>
</evidence>
<protein>
    <submittedName>
        <fullName evidence="2">Uncharacterized protein</fullName>
    </submittedName>
</protein>
<name>A0A178N1V5_9PROT</name>
<dbReference type="STRING" id="1437059.A6A05_05475"/>
<dbReference type="Proteomes" id="UP000078543">
    <property type="component" value="Unassembled WGS sequence"/>
</dbReference>
<organism evidence="2 3">
    <name type="scientific">Magnetospirillum moscoviense</name>
    <dbReference type="NCBI Taxonomy" id="1437059"/>
    <lineage>
        <taxon>Bacteria</taxon>
        <taxon>Pseudomonadati</taxon>
        <taxon>Pseudomonadota</taxon>
        <taxon>Alphaproteobacteria</taxon>
        <taxon>Rhodospirillales</taxon>
        <taxon>Rhodospirillaceae</taxon>
        <taxon>Magnetospirillum</taxon>
    </lineage>
</organism>
<evidence type="ECO:0000313" key="2">
    <source>
        <dbReference type="EMBL" id="OAN67005.1"/>
    </source>
</evidence>
<keyword evidence="3" id="KW-1185">Reference proteome</keyword>
<feature type="transmembrane region" description="Helical" evidence="1">
    <location>
        <begin position="20"/>
        <end position="39"/>
    </location>
</feature>
<keyword evidence="1" id="KW-0812">Transmembrane</keyword>
<dbReference type="RefSeq" id="WP_068496416.1">
    <property type="nucleotide sequence ID" value="NZ_LWQU01000011.1"/>
</dbReference>
<sequence length="63" mass="6460">MPQDVSPPVSPNGLSADNALRVLLLTSFYAGAVFFAVAFSPSMGFAPNQHGPLAVASQSAALR</sequence>
<gene>
    <name evidence="2" type="ORF">A6A05_05475</name>
</gene>
<proteinExistence type="predicted"/>
<evidence type="ECO:0000313" key="3">
    <source>
        <dbReference type="Proteomes" id="UP000078543"/>
    </source>
</evidence>